<dbReference type="GO" id="GO:0043546">
    <property type="term" value="F:molybdopterin cofactor binding"/>
    <property type="evidence" value="ECO:0007669"/>
    <property type="project" value="InterPro"/>
</dbReference>
<evidence type="ECO:0000313" key="2">
    <source>
        <dbReference type="EMBL" id="KKK49086.1"/>
    </source>
</evidence>
<organism evidence="2">
    <name type="scientific">marine sediment metagenome</name>
    <dbReference type="NCBI Taxonomy" id="412755"/>
    <lineage>
        <taxon>unclassified sequences</taxon>
        <taxon>metagenomes</taxon>
        <taxon>ecological metagenomes</taxon>
    </lineage>
</organism>
<feature type="domain" description="Molybdopterin dinucleotide-binding" evidence="1">
    <location>
        <begin position="154"/>
        <end position="264"/>
    </location>
</feature>
<dbReference type="EMBL" id="LAZR01068736">
    <property type="protein sequence ID" value="KKK49086.1"/>
    <property type="molecule type" value="Genomic_DNA"/>
</dbReference>
<gene>
    <name evidence="2" type="ORF">LCGC14_3138610</name>
</gene>
<protein>
    <recommendedName>
        <fullName evidence="1">Molybdopterin dinucleotide-binding domain-containing protein</fullName>
    </recommendedName>
</protein>
<dbReference type="Pfam" id="PF01568">
    <property type="entry name" value="Molydop_binding"/>
    <property type="match status" value="1"/>
</dbReference>
<sequence>IPEISDTLYEAADSGDRLKFGAALIDYLKSNPKAGKKMPYILSKTLGKKMGSGQLASLWGLLQNLPPQTQERAARVGFTPGPGLGEEIFQALLQHPEGIWVGEVDVEKWDHFRALATENGRINLDVPEMTDWIQEIDPAVESEKLKKDRETYPFIMSSGRHMDYNANTQMRDPAWNKGKRACTAIMHPEDAEAFGFNDGQMVMVTTEAGEETVELEVTKSTRQGYIMIPHGFGLVFQGKTYGANANRLAKNTHCDRIAGTPLHRYIPCKVEAV</sequence>
<feature type="non-terminal residue" evidence="2">
    <location>
        <position position="1"/>
    </location>
</feature>
<dbReference type="GO" id="GO:0016491">
    <property type="term" value="F:oxidoreductase activity"/>
    <property type="evidence" value="ECO:0007669"/>
    <property type="project" value="InterPro"/>
</dbReference>
<evidence type="ECO:0000259" key="1">
    <source>
        <dbReference type="Pfam" id="PF01568"/>
    </source>
</evidence>
<dbReference type="InterPro" id="IPR006657">
    <property type="entry name" value="MoPterin_dinucl-bd_dom"/>
</dbReference>
<accession>A0A0F8YLV8</accession>
<dbReference type="Gene3D" id="2.40.40.20">
    <property type="match status" value="1"/>
</dbReference>
<dbReference type="SUPFAM" id="SSF50692">
    <property type="entry name" value="ADC-like"/>
    <property type="match status" value="1"/>
</dbReference>
<comment type="caution">
    <text evidence="2">The sequence shown here is derived from an EMBL/GenBank/DDBJ whole genome shotgun (WGS) entry which is preliminary data.</text>
</comment>
<dbReference type="AlphaFoldDB" id="A0A0F8YLV8"/>
<dbReference type="PANTHER" id="PTHR43742">
    <property type="entry name" value="TRIMETHYLAMINE-N-OXIDE REDUCTASE"/>
    <property type="match status" value="1"/>
</dbReference>
<dbReference type="InterPro" id="IPR009010">
    <property type="entry name" value="Asp_de-COase-like_dom_sf"/>
</dbReference>
<proteinExistence type="predicted"/>
<dbReference type="InterPro" id="IPR050612">
    <property type="entry name" value="Prok_Mopterin_Oxidored"/>
</dbReference>
<reference evidence="2" key="1">
    <citation type="journal article" date="2015" name="Nature">
        <title>Complex archaea that bridge the gap between prokaryotes and eukaryotes.</title>
        <authorList>
            <person name="Spang A."/>
            <person name="Saw J.H."/>
            <person name="Jorgensen S.L."/>
            <person name="Zaremba-Niedzwiedzka K."/>
            <person name="Martijn J."/>
            <person name="Lind A.E."/>
            <person name="van Eijk R."/>
            <person name="Schleper C."/>
            <person name="Guy L."/>
            <person name="Ettema T.J."/>
        </authorList>
    </citation>
    <scope>NUCLEOTIDE SEQUENCE</scope>
</reference>
<name>A0A0F8YLV8_9ZZZZ</name>